<comment type="function">
    <text evidence="10">Inner membrane component of the type II secretion system required for the energy-dependent secretion of extracellular factors such as proteases and toxins from the periplasm.</text>
</comment>
<dbReference type="EMBL" id="JOKH01000002">
    <property type="protein sequence ID" value="KEQ18069.1"/>
    <property type="molecule type" value="Genomic_DNA"/>
</dbReference>
<dbReference type="PIRSF" id="PIRSF006291">
    <property type="entry name" value="GspM"/>
    <property type="match status" value="1"/>
</dbReference>
<gene>
    <name evidence="12" type="ORF">GZ78_10860</name>
</gene>
<sequence length="159" mass="18116">MPDVLQALKKHFVQLSNRDQKALSLLSLFVLAVMVYLLLWQPLSQWSVTAKQDFQHQRTVNQWVAGHIHQATVQPEPVAKEHSDLPSLITQSAKSFELSLSRVQPGSNGLSVWLEQAPYPALLQWLEELEINQQLRFEQVRIDRLEAGGEVKAFIHISS</sequence>
<keyword evidence="9 10" id="KW-0472">Membrane</keyword>
<accession>A0A081NHZ6</accession>
<dbReference type="STRING" id="1137799.GZ78_10860"/>
<dbReference type="InterPro" id="IPR007690">
    <property type="entry name" value="T2SS_GspM"/>
</dbReference>
<evidence type="ECO:0000256" key="9">
    <source>
        <dbReference type="ARBA" id="ARBA00023136"/>
    </source>
</evidence>
<dbReference type="GO" id="GO:0015628">
    <property type="term" value="P:protein secretion by the type II secretion system"/>
    <property type="evidence" value="ECO:0007669"/>
    <property type="project" value="InterPro"/>
</dbReference>
<evidence type="ECO:0000256" key="7">
    <source>
        <dbReference type="ARBA" id="ARBA00022927"/>
    </source>
</evidence>
<evidence type="ECO:0000313" key="12">
    <source>
        <dbReference type="EMBL" id="KEQ18069.1"/>
    </source>
</evidence>
<comment type="similarity">
    <text evidence="2 10">Belongs to the GSP M family.</text>
</comment>
<keyword evidence="3 10" id="KW-0813">Transport</keyword>
<dbReference type="GO" id="GO:0005886">
    <property type="term" value="C:plasma membrane"/>
    <property type="evidence" value="ECO:0007669"/>
    <property type="project" value="UniProtKB-SubCell"/>
</dbReference>
<feature type="transmembrane region" description="Helical" evidence="11">
    <location>
        <begin position="21"/>
        <end position="40"/>
    </location>
</feature>
<comment type="subcellular location">
    <subcellularLocation>
        <location evidence="1">Cell inner membrane</location>
        <topology evidence="1">Single-pass membrane protein</topology>
    </subcellularLocation>
</comment>
<dbReference type="Proteomes" id="UP000028073">
    <property type="component" value="Unassembled WGS sequence"/>
</dbReference>
<keyword evidence="5 10" id="KW-0997">Cell inner membrane</keyword>
<evidence type="ECO:0000256" key="10">
    <source>
        <dbReference type="PIRNR" id="PIRNR006291"/>
    </source>
</evidence>
<evidence type="ECO:0000256" key="11">
    <source>
        <dbReference type="SAM" id="Phobius"/>
    </source>
</evidence>
<protein>
    <recommendedName>
        <fullName evidence="10">Type II secretion system protein M</fullName>
        <shortName evidence="10">T2SS protein M</shortName>
    </recommendedName>
    <alternativeName>
        <fullName evidence="10">General secretion pathway protein M</fullName>
    </alternativeName>
</protein>
<keyword evidence="13" id="KW-1185">Reference proteome</keyword>
<reference evidence="12 13" key="1">
    <citation type="submission" date="2014-06" db="EMBL/GenBank/DDBJ databases">
        <title>Whole Genome Sequences of Three Symbiotic Endozoicomonas Bacteria.</title>
        <authorList>
            <person name="Neave M.J."/>
            <person name="Apprill A."/>
            <person name="Voolstra C.R."/>
        </authorList>
    </citation>
    <scope>NUCLEOTIDE SEQUENCE [LARGE SCALE GENOMIC DNA]</scope>
    <source>
        <strain evidence="12 13">DSM 25634</strain>
    </source>
</reference>
<keyword evidence="7 10" id="KW-0653">Protein transport</keyword>
<evidence type="ECO:0000256" key="8">
    <source>
        <dbReference type="ARBA" id="ARBA00022989"/>
    </source>
</evidence>
<dbReference type="InterPro" id="IPR023229">
    <property type="entry name" value="T2SS_M_periplasmic_sf"/>
</dbReference>
<keyword evidence="4 10" id="KW-1003">Cell membrane</keyword>
<evidence type="ECO:0000256" key="5">
    <source>
        <dbReference type="ARBA" id="ARBA00022519"/>
    </source>
</evidence>
<evidence type="ECO:0000256" key="6">
    <source>
        <dbReference type="ARBA" id="ARBA00022692"/>
    </source>
</evidence>
<dbReference type="AlphaFoldDB" id="A0A081NHZ6"/>
<organism evidence="12 13">
    <name type="scientific">Endozoicomonas numazuensis</name>
    <dbReference type="NCBI Taxonomy" id="1137799"/>
    <lineage>
        <taxon>Bacteria</taxon>
        <taxon>Pseudomonadati</taxon>
        <taxon>Pseudomonadota</taxon>
        <taxon>Gammaproteobacteria</taxon>
        <taxon>Oceanospirillales</taxon>
        <taxon>Endozoicomonadaceae</taxon>
        <taxon>Endozoicomonas</taxon>
    </lineage>
</organism>
<evidence type="ECO:0000256" key="3">
    <source>
        <dbReference type="ARBA" id="ARBA00022448"/>
    </source>
</evidence>
<dbReference type="Pfam" id="PF04612">
    <property type="entry name" value="T2SSM"/>
    <property type="match status" value="1"/>
</dbReference>
<keyword evidence="6 11" id="KW-0812">Transmembrane</keyword>
<evidence type="ECO:0000256" key="2">
    <source>
        <dbReference type="ARBA" id="ARBA00010637"/>
    </source>
</evidence>
<dbReference type="GO" id="GO:0015627">
    <property type="term" value="C:type II protein secretion system complex"/>
    <property type="evidence" value="ECO:0007669"/>
    <property type="project" value="InterPro"/>
</dbReference>
<evidence type="ECO:0000256" key="1">
    <source>
        <dbReference type="ARBA" id="ARBA00004377"/>
    </source>
</evidence>
<keyword evidence="8 11" id="KW-1133">Transmembrane helix</keyword>
<proteinExistence type="inferred from homology"/>
<evidence type="ECO:0000256" key="4">
    <source>
        <dbReference type="ARBA" id="ARBA00022475"/>
    </source>
</evidence>
<dbReference type="eggNOG" id="COG3149">
    <property type="taxonomic scope" value="Bacteria"/>
</dbReference>
<evidence type="ECO:0000313" key="13">
    <source>
        <dbReference type="Proteomes" id="UP000028073"/>
    </source>
</evidence>
<name>A0A081NHZ6_9GAMM</name>
<comment type="caution">
    <text evidence="12">The sequence shown here is derived from an EMBL/GenBank/DDBJ whole genome shotgun (WGS) entry which is preliminary data.</text>
</comment>
<dbReference type="Gene3D" id="3.30.1360.100">
    <property type="entry name" value="General secretion pathway protein M, EpsM"/>
    <property type="match status" value="1"/>
</dbReference>
<dbReference type="SUPFAM" id="SSF103054">
    <property type="entry name" value="General secretion pathway protein M, EpsM"/>
    <property type="match status" value="1"/>
</dbReference>